<evidence type="ECO:0000313" key="1">
    <source>
        <dbReference type="EMBL" id="UZD23363.1"/>
    </source>
</evidence>
<accession>A0ABY6MHU7</accession>
<keyword evidence="2" id="KW-1185">Reference proteome</keyword>
<protein>
    <submittedName>
        <fullName evidence="1">Acyl carrier protein</fullName>
    </submittedName>
</protein>
<gene>
    <name evidence="1" type="ORF">OM944_02495</name>
</gene>
<proteinExistence type="predicted"/>
<dbReference type="EMBL" id="CP110226">
    <property type="protein sequence ID" value="UZD23363.1"/>
    <property type="molecule type" value="Genomic_DNA"/>
</dbReference>
<reference evidence="1" key="1">
    <citation type="submission" date="2022-10" db="EMBL/GenBank/DDBJ databases">
        <title>Algoriphagus sp. a novel bacteria isolate from halophytes salicornia europaea.</title>
        <authorList>
            <person name="Peng Y."/>
            <person name="Jiang L."/>
            <person name="Lee J."/>
        </authorList>
    </citation>
    <scope>NUCLEOTIDE SEQUENCE</scope>
    <source>
        <strain evidence="1">TR-M5</strain>
    </source>
</reference>
<dbReference type="RefSeq" id="WP_264809901.1">
    <property type="nucleotide sequence ID" value="NZ_CP110226.1"/>
</dbReference>
<organism evidence="1 2">
    <name type="scientific">Algoriphagus halophytocola</name>
    <dbReference type="NCBI Taxonomy" id="2991499"/>
    <lineage>
        <taxon>Bacteria</taxon>
        <taxon>Pseudomonadati</taxon>
        <taxon>Bacteroidota</taxon>
        <taxon>Cytophagia</taxon>
        <taxon>Cytophagales</taxon>
        <taxon>Cyclobacteriaceae</taxon>
        <taxon>Algoriphagus</taxon>
    </lineage>
</organism>
<evidence type="ECO:0000313" key="2">
    <source>
        <dbReference type="Proteomes" id="UP001163156"/>
    </source>
</evidence>
<name>A0ABY6MHU7_9BACT</name>
<dbReference type="Proteomes" id="UP001163156">
    <property type="component" value="Chromosome"/>
</dbReference>
<sequence>MNNIANLRKISKVFTQYGIDLTGKGKYASFEGDLQMDKVFVSGLIFELEYELHKELEDDKVAGVQAPAQIIELLMS</sequence>